<feature type="domain" description="Peptidase C39" evidence="2">
    <location>
        <begin position="69"/>
        <end position="199"/>
    </location>
</feature>
<feature type="signal peptide" evidence="1">
    <location>
        <begin position="1"/>
        <end position="32"/>
    </location>
</feature>
<reference evidence="3 4" key="1">
    <citation type="submission" date="2018-05" db="EMBL/GenBank/DDBJ databases">
        <title>Genome of Sphingosinicella humi QZX222.</title>
        <authorList>
            <person name="Qiao Z."/>
            <person name="Wang G."/>
        </authorList>
    </citation>
    <scope>NUCLEOTIDE SEQUENCE [LARGE SCALE GENOMIC DNA]</scope>
    <source>
        <strain evidence="3 4">QZX222</strain>
    </source>
</reference>
<dbReference type="InterPro" id="IPR005074">
    <property type="entry name" value="Peptidase_C39"/>
</dbReference>
<dbReference type="EMBL" id="QFFF01000001">
    <property type="protein sequence ID" value="PWG02120.1"/>
    <property type="molecule type" value="Genomic_DNA"/>
</dbReference>
<sequence length="247" mass="27546">MRISETFSRSRPRLVSATALLLACATSGCMTAPPGDARIWMGQVAEGRQTFAKPVKSWKELKFTNLVRQQTDFSCGAAALATIFNYAYGRDTSEQQVLVNMLKVADPDVVREKGFSLLDMKNYTNAIGMTSEGYEVPYQALRQLKVPAIVLLNIKNYKHFVVVRKAEDDRIHLADPALGNRVMGRGDFEKAWNRVVFVIVGEGFNPDTVLMDPPPPLSARRLFEMRSPVANAEVYDFGFGPAFNFVL</sequence>
<evidence type="ECO:0000259" key="2">
    <source>
        <dbReference type="PROSITE" id="PS50990"/>
    </source>
</evidence>
<evidence type="ECO:0000313" key="4">
    <source>
        <dbReference type="Proteomes" id="UP000245916"/>
    </source>
</evidence>
<dbReference type="Pfam" id="PF03412">
    <property type="entry name" value="Peptidase_C39"/>
    <property type="match status" value="1"/>
</dbReference>
<dbReference type="GO" id="GO:0006508">
    <property type="term" value="P:proteolysis"/>
    <property type="evidence" value="ECO:0007669"/>
    <property type="project" value="InterPro"/>
</dbReference>
<dbReference type="Gene3D" id="3.90.70.10">
    <property type="entry name" value="Cysteine proteinases"/>
    <property type="match status" value="1"/>
</dbReference>
<dbReference type="GO" id="GO:0005524">
    <property type="term" value="F:ATP binding"/>
    <property type="evidence" value="ECO:0007669"/>
    <property type="project" value="InterPro"/>
</dbReference>
<evidence type="ECO:0000256" key="1">
    <source>
        <dbReference type="SAM" id="SignalP"/>
    </source>
</evidence>
<keyword evidence="4" id="KW-1185">Reference proteome</keyword>
<protein>
    <submittedName>
        <fullName evidence="3">Peptidase C39</fullName>
    </submittedName>
</protein>
<dbReference type="AlphaFoldDB" id="A0A2U2J1A1"/>
<name>A0A2U2J1A1_9SPHN</name>
<organism evidence="3 4">
    <name type="scientific">Allosphingosinicella humi</name>
    <dbReference type="NCBI Taxonomy" id="2068657"/>
    <lineage>
        <taxon>Bacteria</taxon>
        <taxon>Pseudomonadati</taxon>
        <taxon>Pseudomonadota</taxon>
        <taxon>Alphaproteobacteria</taxon>
        <taxon>Sphingomonadales</taxon>
        <taxon>Sphingomonadaceae</taxon>
        <taxon>Allosphingosinicella</taxon>
    </lineage>
</organism>
<proteinExistence type="predicted"/>
<comment type="caution">
    <text evidence="3">The sequence shown here is derived from an EMBL/GenBank/DDBJ whole genome shotgun (WGS) entry which is preliminary data.</text>
</comment>
<dbReference type="GO" id="GO:0016020">
    <property type="term" value="C:membrane"/>
    <property type="evidence" value="ECO:0007669"/>
    <property type="project" value="InterPro"/>
</dbReference>
<dbReference type="PROSITE" id="PS50990">
    <property type="entry name" value="PEPTIDASE_C39"/>
    <property type="match status" value="1"/>
</dbReference>
<evidence type="ECO:0000313" key="3">
    <source>
        <dbReference type="EMBL" id="PWG02120.1"/>
    </source>
</evidence>
<accession>A0A2U2J1A1</accession>
<feature type="chain" id="PRO_5015527350" evidence="1">
    <location>
        <begin position="33"/>
        <end position="247"/>
    </location>
</feature>
<gene>
    <name evidence="3" type="ORF">DF286_03985</name>
</gene>
<dbReference type="PROSITE" id="PS51257">
    <property type="entry name" value="PROKAR_LIPOPROTEIN"/>
    <property type="match status" value="1"/>
</dbReference>
<keyword evidence="1" id="KW-0732">Signal</keyword>
<dbReference type="GO" id="GO:0008233">
    <property type="term" value="F:peptidase activity"/>
    <property type="evidence" value="ECO:0007669"/>
    <property type="project" value="InterPro"/>
</dbReference>
<dbReference type="CDD" id="cd02423">
    <property type="entry name" value="Peptidase_C39G"/>
    <property type="match status" value="1"/>
</dbReference>
<dbReference type="Proteomes" id="UP000245916">
    <property type="component" value="Unassembled WGS sequence"/>
</dbReference>